<evidence type="ECO:0000259" key="1">
    <source>
        <dbReference type="Pfam" id="PF14744"/>
    </source>
</evidence>
<gene>
    <name evidence="4" type="primary">WASHC4</name>
    <name evidence="4" type="ORF">AVEN_240195_1</name>
</gene>
<evidence type="ECO:0000259" key="3">
    <source>
        <dbReference type="Pfam" id="PF14746"/>
    </source>
</evidence>
<dbReference type="InterPro" id="IPR027307">
    <property type="entry name" value="WASH7"/>
</dbReference>
<evidence type="ECO:0000259" key="2">
    <source>
        <dbReference type="Pfam" id="PF14745"/>
    </source>
</evidence>
<dbReference type="GO" id="GO:0005768">
    <property type="term" value="C:endosome"/>
    <property type="evidence" value="ECO:0007669"/>
    <property type="project" value="TreeGrafter"/>
</dbReference>
<dbReference type="GO" id="GO:0071203">
    <property type="term" value="C:WASH complex"/>
    <property type="evidence" value="ECO:0007669"/>
    <property type="project" value="InterPro"/>
</dbReference>
<dbReference type="PANTHER" id="PTHR31409:SF0">
    <property type="entry name" value="WASH COMPLEX SUBUNIT 4"/>
    <property type="match status" value="1"/>
</dbReference>
<dbReference type="Pfam" id="PF14746">
    <property type="entry name" value="WASH-7_C"/>
    <property type="match status" value="1"/>
</dbReference>
<comment type="caution">
    <text evidence="4">The sequence shown here is derived from an EMBL/GenBank/DDBJ whole genome shotgun (WGS) entry which is preliminary data.</text>
</comment>
<evidence type="ECO:0000313" key="5">
    <source>
        <dbReference type="Proteomes" id="UP000499080"/>
    </source>
</evidence>
<dbReference type="InterPro" id="IPR028283">
    <property type="entry name" value="WASH-7_C"/>
</dbReference>
<dbReference type="InterPro" id="IPR028282">
    <property type="entry name" value="WASH-7_central"/>
</dbReference>
<reference evidence="4 5" key="1">
    <citation type="journal article" date="2019" name="Sci. Rep.">
        <title>Orb-weaving spider Araneus ventricosus genome elucidates the spidroin gene catalogue.</title>
        <authorList>
            <person name="Kono N."/>
            <person name="Nakamura H."/>
            <person name="Ohtoshi R."/>
            <person name="Moran D.A.P."/>
            <person name="Shinohara A."/>
            <person name="Yoshida Y."/>
            <person name="Fujiwara M."/>
            <person name="Mori M."/>
            <person name="Tomita M."/>
            <person name="Arakawa K."/>
        </authorList>
    </citation>
    <scope>NUCLEOTIDE SEQUENCE [LARGE SCALE GENOMIC DNA]</scope>
</reference>
<dbReference type="Pfam" id="PF14744">
    <property type="entry name" value="WASH-7_mid"/>
    <property type="match status" value="1"/>
</dbReference>
<feature type="domain" description="WASH complex subunit 4 N-terminal" evidence="2">
    <location>
        <begin position="46"/>
        <end position="617"/>
    </location>
</feature>
<dbReference type="PANTHER" id="PTHR31409">
    <property type="entry name" value="WASH COMPLEX SUBUNIT 4"/>
    <property type="match status" value="1"/>
</dbReference>
<dbReference type="AlphaFoldDB" id="A0A4Y2L2G2"/>
<dbReference type="OrthoDB" id="10261210at2759"/>
<dbReference type="GO" id="GO:0007032">
    <property type="term" value="P:endosome organization"/>
    <property type="evidence" value="ECO:0007669"/>
    <property type="project" value="TreeGrafter"/>
</dbReference>
<feature type="domain" description="WASH complex subunit 7 C-terminal" evidence="3">
    <location>
        <begin position="979"/>
        <end position="1148"/>
    </location>
</feature>
<dbReference type="InterPro" id="IPR028191">
    <property type="entry name" value="WASH-4_N"/>
</dbReference>
<proteinExistence type="predicted"/>
<organism evidence="4 5">
    <name type="scientific">Araneus ventricosus</name>
    <name type="common">Orbweaver spider</name>
    <name type="synonym">Epeira ventricosa</name>
    <dbReference type="NCBI Taxonomy" id="182803"/>
    <lineage>
        <taxon>Eukaryota</taxon>
        <taxon>Metazoa</taxon>
        <taxon>Ecdysozoa</taxon>
        <taxon>Arthropoda</taxon>
        <taxon>Chelicerata</taxon>
        <taxon>Arachnida</taxon>
        <taxon>Araneae</taxon>
        <taxon>Araneomorphae</taxon>
        <taxon>Entelegynae</taxon>
        <taxon>Araneoidea</taxon>
        <taxon>Araneidae</taxon>
        <taxon>Araneus</taxon>
    </lineage>
</organism>
<dbReference type="GO" id="GO:0016197">
    <property type="term" value="P:endosomal transport"/>
    <property type="evidence" value="ECO:0007669"/>
    <property type="project" value="TreeGrafter"/>
</dbReference>
<name>A0A4Y2L2G2_ARAVE</name>
<protein>
    <submittedName>
        <fullName evidence="4">WASH complex subunit 4</fullName>
    </submittedName>
</protein>
<evidence type="ECO:0000313" key="4">
    <source>
        <dbReference type="EMBL" id="GBN07806.1"/>
    </source>
</evidence>
<dbReference type="Proteomes" id="UP000499080">
    <property type="component" value="Unassembled WGS sequence"/>
</dbReference>
<dbReference type="Pfam" id="PF14745">
    <property type="entry name" value="WASH-4_N"/>
    <property type="match status" value="1"/>
</dbReference>
<sequence>MVHAKSGEGLMSSCRYGVEVWRRGADLSVVLIIKKIVEEVQLRKYGKFLEGYCNQLKGIEHALDENSDDVWKYQLDPVSLMLLPKEKTTILDLISTDNRVLNKIISVLAVLCCEVEDLCCEAKRKYFPALLFYGEGESSERDALQDGEAHICIGRMIPFMQELSCFVNHIYSVVKNIVHQLSALYTSGKNGVPVIIDVTDVHFQIVYKHLGSLLTILVTLDEIIDGQETLREHWTQYKRMLVSIHHNSSKLGFVSEKLRPFEKLIGKLEKQLLGGGIFQECVEQNFDDGKNFVSKNSAFAEEFALNIRNQFSVVESKLGEANDEFDARLKLPDICCLFVLHFHLFRSADKKFFKALWDTHKKVPAVPLISNILWFPDLFLLRRLQVLARNVERKAQEAVKLSRQTYLMQRNQNLSKDVQNYYVQTLTWMIEMDSCLKDTGKLLDDLNRKCSLLLQGLRLAWNISHTVKTMMSLHIVLSKPMTKTCVLALCRMIEMLKGIESTYHRHTVVISESLTHIMQHLSYLALTIINIGKKRLVSDKKYSERRLDVLSALVLAEKSLNGPGTKERRLTSYLAMALGVQMNSFKDEEIANFASIMKKLDFICDLREKIKEACDCSFMYWHHVVFPTYIADIYESGVDVHRIQYMIFALHDCIEPILACRHESSSVALVQAFQKETFLTVKKHLLDPLCKDIETELRLHCHYHLQLDDRNPFKIGRKDFSHFLNLSSIRLFDRIINVKAYVEHYLDKIFYNLTTVALHDWKTYGEMRSLAKHKYTLTTVEAHLPSQTLEQGLDVLEIMRNIHLFVSNYLYNLNNQIFVERSSNNKHLNTINIRHIANSIRTHGIGVMNTTVNFVYQFLRKKFQIFSQFLYDEHIKSRLIKDYRYFKENKVQNGQKYPFDRAEKFHRGIRKLGLTNDGQSYLDQFRLLISQIGNAMGFVRMIRSGGIHCCSNAIRFIPDLDDIITFTDLCEDEKLSAETVSGAVKLDSVISNLSKNFSEGTEYFKLLVDAFAPAFQDPKNGHMKNFFVTVPALTINFVEQSISSKEKLSRKNKVGAAFTDDGFAMGVAYILKLLNLYQDFDSLHWFQSVQEKYSKDRIDVHKQKTVAVGKEDRKLLETMNLTSRRLEVYQQEFDLLNYSLSSARIFFRADLSAEEEKDEKNASA</sequence>
<feature type="domain" description="WASH complex subunit 7 central" evidence="1">
    <location>
        <begin position="618"/>
        <end position="961"/>
    </location>
</feature>
<keyword evidence="5" id="KW-1185">Reference proteome</keyword>
<accession>A0A4Y2L2G2</accession>
<dbReference type="EMBL" id="BGPR01005191">
    <property type="protein sequence ID" value="GBN07806.1"/>
    <property type="molecule type" value="Genomic_DNA"/>
</dbReference>